<reference evidence="1 2" key="1">
    <citation type="journal article" date="2018" name="PLoS Genet.">
        <title>Population sequencing reveals clonal diversity and ancestral inbreeding in the grapevine cultivar Chardonnay.</title>
        <authorList>
            <person name="Roach M.J."/>
            <person name="Johnson D.L."/>
            <person name="Bohlmann J."/>
            <person name="van Vuuren H.J."/>
            <person name="Jones S.J."/>
            <person name="Pretorius I.S."/>
            <person name="Schmidt S.A."/>
            <person name="Borneman A.R."/>
        </authorList>
    </citation>
    <scope>NUCLEOTIDE SEQUENCE [LARGE SCALE GENOMIC DNA]</scope>
    <source>
        <strain evidence="2">cv. Chardonnay</strain>
        <tissue evidence="1">Leaf</tissue>
    </source>
</reference>
<comment type="caution">
    <text evidence="1">The sequence shown here is derived from an EMBL/GenBank/DDBJ whole genome shotgun (WGS) entry which is preliminary data.</text>
</comment>
<dbReference type="EMBL" id="QGNW01000145">
    <property type="protein sequence ID" value="RVW91486.1"/>
    <property type="molecule type" value="Genomic_DNA"/>
</dbReference>
<protein>
    <submittedName>
        <fullName evidence="1">Uncharacterized protein</fullName>
    </submittedName>
</protein>
<organism evidence="1 2">
    <name type="scientific">Vitis vinifera</name>
    <name type="common">Grape</name>
    <dbReference type="NCBI Taxonomy" id="29760"/>
    <lineage>
        <taxon>Eukaryota</taxon>
        <taxon>Viridiplantae</taxon>
        <taxon>Streptophyta</taxon>
        <taxon>Embryophyta</taxon>
        <taxon>Tracheophyta</taxon>
        <taxon>Spermatophyta</taxon>
        <taxon>Magnoliopsida</taxon>
        <taxon>eudicotyledons</taxon>
        <taxon>Gunneridae</taxon>
        <taxon>Pentapetalae</taxon>
        <taxon>rosids</taxon>
        <taxon>Vitales</taxon>
        <taxon>Vitaceae</taxon>
        <taxon>Viteae</taxon>
        <taxon>Vitis</taxon>
    </lineage>
</organism>
<proteinExistence type="predicted"/>
<gene>
    <name evidence="1" type="ORF">CK203_038522</name>
</gene>
<accession>A0A438I450</accession>
<sequence>MYEKRDSASFLDEETKKKMKLAISSSIGRVDNQGSLSLLMKNKPKSLQETEIQNFL</sequence>
<dbReference type="Proteomes" id="UP000288805">
    <property type="component" value="Unassembled WGS sequence"/>
</dbReference>
<evidence type="ECO:0000313" key="1">
    <source>
        <dbReference type="EMBL" id="RVW91486.1"/>
    </source>
</evidence>
<evidence type="ECO:0000313" key="2">
    <source>
        <dbReference type="Proteomes" id="UP000288805"/>
    </source>
</evidence>
<name>A0A438I450_VITVI</name>
<dbReference type="AlphaFoldDB" id="A0A438I450"/>